<sequence length="46" mass="4498">MGVGFEEMTLRGVAEGVAAGAAEDVSDIAVAGSWLGRAGEVSDTSA</sequence>
<protein>
    <submittedName>
        <fullName evidence="1">Unannotated protein</fullName>
    </submittedName>
</protein>
<organism evidence="1">
    <name type="scientific">freshwater metagenome</name>
    <dbReference type="NCBI Taxonomy" id="449393"/>
    <lineage>
        <taxon>unclassified sequences</taxon>
        <taxon>metagenomes</taxon>
        <taxon>ecological metagenomes</taxon>
    </lineage>
</organism>
<dbReference type="AlphaFoldDB" id="A0A6J7H056"/>
<name>A0A6J7H056_9ZZZZ</name>
<evidence type="ECO:0000313" key="1">
    <source>
        <dbReference type="EMBL" id="CAB4912408.1"/>
    </source>
</evidence>
<dbReference type="EMBL" id="CAFBMG010000145">
    <property type="protein sequence ID" value="CAB4912408.1"/>
    <property type="molecule type" value="Genomic_DNA"/>
</dbReference>
<reference evidence="1" key="1">
    <citation type="submission" date="2020-05" db="EMBL/GenBank/DDBJ databases">
        <authorList>
            <person name="Chiriac C."/>
            <person name="Salcher M."/>
            <person name="Ghai R."/>
            <person name="Kavagutti S V."/>
        </authorList>
    </citation>
    <scope>NUCLEOTIDE SEQUENCE</scope>
</reference>
<accession>A0A6J7H056</accession>
<proteinExistence type="predicted"/>
<gene>
    <name evidence="1" type="ORF">UFOPK3519_01502</name>
</gene>